<keyword evidence="2" id="KW-1003">Cell membrane</keyword>
<feature type="transmembrane region" description="Helical" evidence="6">
    <location>
        <begin position="256"/>
        <end position="282"/>
    </location>
</feature>
<feature type="domain" description="Major facilitator superfamily (MFS) profile" evidence="7">
    <location>
        <begin position="1"/>
        <end position="196"/>
    </location>
</feature>
<evidence type="ECO:0000256" key="2">
    <source>
        <dbReference type="ARBA" id="ARBA00022475"/>
    </source>
</evidence>
<dbReference type="Gene3D" id="1.20.1250.20">
    <property type="entry name" value="MFS general substrate transporter like domains"/>
    <property type="match status" value="1"/>
</dbReference>
<feature type="domain" description="Major facilitator superfamily (MFS) profile" evidence="7">
    <location>
        <begin position="217"/>
        <end position="426"/>
    </location>
</feature>
<feature type="transmembrane region" description="Helical" evidence="6">
    <location>
        <begin position="313"/>
        <end position="335"/>
    </location>
</feature>
<name>A0ABP8YUX4_9MICO</name>
<gene>
    <name evidence="8" type="ORF">GCM10025783_06860</name>
</gene>
<dbReference type="CDD" id="cd06173">
    <property type="entry name" value="MFS_MefA_like"/>
    <property type="match status" value="1"/>
</dbReference>
<dbReference type="SUPFAM" id="SSF103473">
    <property type="entry name" value="MFS general substrate transporter"/>
    <property type="match status" value="1"/>
</dbReference>
<evidence type="ECO:0000256" key="3">
    <source>
        <dbReference type="ARBA" id="ARBA00022692"/>
    </source>
</evidence>
<dbReference type="InterPro" id="IPR011701">
    <property type="entry name" value="MFS"/>
</dbReference>
<protein>
    <submittedName>
        <fullName evidence="8">MFS transporter</fullName>
    </submittedName>
</protein>
<keyword evidence="5 6" id="KW-0472">Membrane</keyword>
<organism evidence="8 9">
    <name type="scientific">Amnibacterium soli</name>
    <dbReference type="NCBI Taxonomy" id="1282736"/>
    <lineage>
        <taxon>Bacteria</taxon>
        <taxon>Bacillati</taxon>
        <taxon>Actinomycetota</taxon>
        <taxon>Actinomycetes</taxon>
        <taxon>Micrococcales</taxon>
        <taxon>Microbacteriaceae</taxon>
        <taxon>Amnibacterium</taxon>
    </lineage>
</organism>
<evidence type="ECO:0000256" key="4">
    <source>
        <dbReference type="ARBA" id="ARBA00022989"/>
    </source>
</evidence>
<dbReference type="EMBL" id="BAABLP010000001">
    <property type="protein sequence ID" value="GAA4738776.1"/>
    <property type="molecule type" value="Genomic_DNA"/>
</dbReference>
<comment type="subcellular location">
    <subcellularLocation>
        <location evidence="1">Cell membrane</location>
        <topology evidence="1">Multi-pass membrane protein</topology>
    </subcellularLocation>
</comment>
<evidence type="ECO:0000256" key="6">
    <source>
        <dbReference type="SAM" id="Phobius"/>
    </source>
</evidence>
<dbReference type="PANTHER" id="PTHR23513">
    <property type="entry name" value="INTEGRAL MEMBRANE EFFLUX PROTEIN-RELATED"/>
    <property type="match status" value="1"/>
</dbReference>
<dbReference type="RefSeq" id="WP_345479544.1">
    <property type="nucleotide sequence ID" value="NZ_BAABLP010000001.1"/>
</dbReference>
<keyword evidence="4 6" id="KW-1133">Transmembrane helix</keyword>
<keyword evidence="3 6" id="KW-0812">Transmembrane</keyword>
<dbReference type="PROSITE" id="PS50850">
    <property type="entry name" value="MFS"/>
    <property type="match status" value="2"/>
</dbReference>
<feature type="transmembrane region" description="Helical" evidence="6">
    <location>
        <begin position="181"/>
        <end position="200"/>
    </location>
</feature>
<keyword evidence="9" id="KW-1185">Reference proteome</keyword>
<feature type="transmembrane region" description="Helical" evidence="6">
    <location>
        <begin position="221"/>
        <end position="244"/>
    </location>
</feature>
<dbReference type="PANTHER" id="PTHR23513:SF6">
    <property type="entry name" value="MAJOR FACILITATOR SUPERFAMILY ASSOCIATED DOMAIN-CONTAINING PROTEIN"/>
    <property type="match status" value="1"/>
</dbReference>
<feature type="transmembrane region" description="Helical" evidence="6">
    <location>
        <begin position="347"/>
        <end position="369"/>
    </location>
</feature>
<comment type="caution">
    <text evidence="8">The sequence shown here is derived from an EMBL/GenBank/DDBJ whole genome shotgun (WGS) entry which is preliminary data.</text>
</comment>
<feature type="transmembrane region" description="Helical" evidence="6">
    <location>
        <begin position="151"/>
        <end position="175"/>
    </location>
</feature>
<feature type="transmembrane region" description="Helical" evidence="6">
    <location>
        <begin position="375"/>
        <end position="396"/>
    </location>
</feature>
<evidence type="ECO:0000259" key="7">
    <source>
        <dbReference type="PROSITE" id="PS50850"/>
    </source>
</evidence>
<sequence>MSTVDVGAGWRRNAALFVTGQTVSLFGSMIVQYVVMWYVTLQTRSAIAVALYAVAAFLPQGVVSIFGGTFADRVNRKALIIAADTSTALATLGLAFLMMNGVTDLWVILVACAVRSVGAGFQQPTVQAVIPQLVPQEHLLRINGLFQTIQSGLALLAPAVAGAVFGAFGIVPAFFIDVVTALLGVGVLLLVTVPTLDAVAGRTTGFREDLVEGARFIQHHAFIRWLMVLFAVIIVLTGSPSFVTPLLITQEWGGEVWLLTALEIAFSVGMLLGGVAVSTLLAKRSRIRLIVLSSFGFGVFSLGLGLAPELWVFYALMFLFGAMIPIFSAPFMTLLQEAVPPEMQGRVFSYVTIVMALSFPLGMVAFGPIADALGVRALLVGTGVLALVVTGVAVLVPSGRSAMRAAAASTPPAEVAAQVEAEVDAG</sequence>
<evidence type="ECO:0000256" key="5">
    <source>
        <dbReference type="ARBA" id="ARBA00023136"/>
    </source>
</evidence>
<dbReference type="Pfam" id="PF07690">
    <property type="entry name" value="MFS_1"/>
    <property type="match status" value="1"/>
</dbReference>
<feature type="transmembrane region" description="Helical" evidence="6">
    <location>
        <begin position="14"/>
        <end position="39"/>
    </location>
</feature>
<dbReference type="InterPro" id="IPR036259">
    <property type="entry name" value="MFS_trans_sf"/>
</dbReference>
<proteinExistence type="predicted"/>
<feature type="transmembrane region" description="Helical" evidence="6">
    <location>
        <begin position="289"/>
        <end position="307"/>
    </location>
</feature>
<feature type="transmembrane region" description="Helical" evidence="6">
    <location>
        <begin position="45"/>
        <end position="66"/>
    </location>
</feature>
<dbReference type="Proteomes" id="UP001500121">
    <property type="component" value="Unassembled WGS sequence"/>
</dbReference>
<evidence type="ECO:0000256" key="1">
    <source>
        <dbReference type="ARBA" id="ARBA00004651"/>
    </source>
</evidence>
<evidence type="ECO:0000313" key="9">
    <source>
        <dbReference type="Proteomes" id="UP001500121"/>
    </source>
</evidence>
<dbReference type="InterPro" id="IPR020846">
    <property type="entry name" value="MFS_dom"/>
</dbReference>
<evidence type="ECO:0000313" key="8">
    <source>
        <dbReference type="EMBL" id="GAA4738776.1"/>
    </source>
</evidence>
<reference evidence="9" key="1">
    <citation type="journal article" date="2019" name="Int. J. Syst. Evol. Microbiol.">
        <title>The Global Catalogue of Microorganisms (GCM) 10K type strain sequencing project: providing services to taxonomists for standard genome sequencing and annotation.</title>
        <authorList>
            <consortium name="The Broad Institute Genomics Platform"/>
            <consortium name="The Broad Institute Genome Sequencing Center for Infectious Disease"/>
            <person name="Wu L."/>
            <person name="Ma J."/>
        </authorList>
    </citation>
    <scope>NUCLEOTIDE SEQUENCE [LARGE SCALE GENOMIC DNA]</scope>
    <source>
        <strain evidence="9">JCM 19015</strain>
    </source>
</reference>
<accession>A0ABP8YUX4</accession>